<feature type="chain" id="PRO_5017573525" description="YceI-like domain-containing protein" evidence="1">
    <location>
        <begin position="29"/>
        <end position="190"/>
    </location>
</feature>
<dbReference type="RefSeq" id="WP_245940751.1">
    <property type="nucleotide sequence ID" value="NZ_CANKZP010000009.1"/>
</dbReference>
<evidence type="ECO:0000313" key="3">
    <source>
        <dbReference type="Proteomes" id="UP000256980"/>
    </source>
</evidence>
<protein>
    <recommendedName>
        <fullName evidence="4">YceI-like domain-containing protein</fullName>
    </recommendedName>
</protein>
<evidence type="ECO:0000313" key="2">
    <source>
        <dbReference type="EMBL" id="RED42129.1"/>
    </source>
</evidence>
<dbReference type="Proteomes" id="UP000256980">
    <property type="component" value="Unassembled WGS sequence"/>
</dbReference>
<organism evidence="2 3">
    <name type="scientific">Winogradskyella eximia</name>
    <dbReference type="NCBI Taxonomy" id="262006"/>
    <lineage>
        <taxon>Bacteria</taxon>
        <taxon>Pseudomonadati</taxon>
        <taxon>Bacteroidota</taxon>
        <taxon>Flavobacteriia</taxon>
        <taxon>Flavobacteriales</taxon>
        <taxon>Flavobacteriaceae</taxon>
        <taxon>Winogradskyella</taxon>
    </lineage>
</organism>
<evidence type="ECO:0000256" key="1">
    <source>
        <dbReference type="SAM" id="SignalP"/>
    </source>
</evidence>
<reference evidence="2 3" key="1">
    <citation type="submission" date="2018-07" db="EMBL/GenBank/DDBJ databases">
        <title>Genomic Encyclopedia of Type Strains, Phase III (KMG-III): the genomes of soil and plant-associated and newly described type strains.</title>
        <authorList>
            <person name="Whitman W."/>
        </authorList>
    </citation>
    <scope>NUCLEOTIDE SEQUENCE [LARGE SCALE GENOMIC DNA]</scope>
    <source>
        <strain evidence="2 3">CECT 7946</strain>
    </source>
</reference>
<sequence length="190" mass="21087">MSKSKIKNTLFAALICGLLITSCTTDKASNPFAVAKNHIGLLTDSTQVRELEAIFSNDSVVRYIAGDEFIGSVNTIEIFEKGGKKLLDLSPKEALDSTSVISSVNIIDERYKTEKNISTLSTFKDINEAYKISKVDNLINAIVVSVNEINASFTIDKKELPASMRFDMNMTIDPIQIPGKAKIKYFMIHW</sequence>
<gene>
    <name evidence="2" type="ORF">DFQ10_10924</name>
</gene>
<keyword evidence="3" id="KW-1185">Reference proteome</keyword>
<evidence type="ECO:0008006" key="4">
    <source>
        <dbReference type="Google" id="ProtNLM"/>
    </source>
</evidence>
<dbReference type="EMBL" id="QRDV01000009">
    <property type="protein sequence ID" value="RED42129.1"/>
    <property type="molecule type" value="Genomic_DNA"/>
</dbReference>
<dbReference type="PROSITE" id="PS51257">
    <property type="entry name" value="PROKAR_LIPOPROTEIN"/>
    <property type="match status" value="1"/>
</dbReference>
<accession>A0A3D9GYX4</accession>
<name>A0A3D9GYX4_9FLAO</name>
<comment type="caution">
    <text evidence="2">The sequence shown here is derived from an EMBL/GenBank/DDBJ whole genome shotgun (WGS) entry which is preliminary data.</text>
</comment>
<dbReference type="AlphaFoldDB" id="A0A3D9GYX4"/>
<proteinExistence type="predicted"/>
<keyword evidence="1" id="KW-0732">Signal</keyword>
<feature type="signal peptide" evidence="1">
    <location>
        <begin position="1"/>
        <end position="28"/>
    </location>
</feature>